<dbReference type="Proteomes" id="UP000256645">
    <property type="component" value="Unassembled WGS sequence"/>
</dbReference>
<feature type="domain" description="Amidohydrolase-related" evidence="5">
    <location>
        <begin position="58"/>
        <end position="423"/>
    </location>
</feature>
<comment type="cofactor">
    <cofactor evidence="1">
        <name>Zn(2+)</name>
        <dbReference type="ChEBI" id="CHEBI:29105"/>
    </cofactor>
</comment>
<dbReference type="GO" id="GO:0019239">
    <property type="term" value="F:deaminase activity"/>
    <property type="evidence" value="ECO:0007669"/>
    <property type="project" value="TreeGrafter"/>
</dbReference>
<dbReference type="EMBL" id="PDLM01000006">
    <property type="protein sequence ID" value="RDW75281.1"/>
    <property type="molecule type" value="Genomic_DNA"/>
</dbReference>
<dbReference type="SUPFAM" id="SSF51556">
    <property type="entry name" value="Metallo-dependent hydrolases"/>
    <property type="match status" value="1"/>
</dbReference>
<dbReference type="InterPro" id="IPR006680">
    <property type="entry name" value="Amidohydro-rel"/>
</dbReference>
<dbReference type="InterPro" id="IPR051607">
    <property type="entry name" value="Metallo-dep_hydrolases"/>
</dbReference>
<protein>
    <recommendedName>
        <fullName evidence="5">Amidohydrolase-related domain-containing protein</fullName>
    </recommendedName>
</protein>
<evidence type="ECO:0000313" key="7">
    <source>
        <dbReference type="Proteomes" id="UP000256645"/>
    </source>
</evidence>
<evidence type="ECO:0000259" key="5">
    <source>
        <dbReference type="Pfam" id="PF01979"/>
    </source>
</evidence>
<dbReference type="InterPro" id="IPR032466">
    <property type="entry name" value="Metal_Hydrolase"/>
</dbReference>
<dbReference type="AlphaFoldDB" id="A0A3D8RNB2"/>
<gene>
    <name evidence="6" type="ORF">BP6252_06423</name>
</gene>
<keyword evidence="4" id="KW-0862">Zinc</keyword>
<dbReference type="Gene3D" id="3.20.20.140">
    <property type="entry name" value="Metal-dependent hydrolases"/>
    <property type="match status" value="1"/>
</dbReference>
<organism evidence="6 7">
    <name type="scientific">Coleophoma cylindrospora</name>
    <dbReference type="NCBI Taxonomy" id="1849047"/>
    <lineage>
        <taxon>Eukaryota</taxon>
        <taxon>Fungi</taxon>
        <taxon>Dikarya</taxon>
        <taxon>Ascomycota</taxon>
        <taxon>Pezizomycotina</taxon>
        <taxon>Leotiomycetes</taxon>
        <taxon>Helotiales</taxon>
        <taxon>Dermateaceae</taxon>
        <taxon>Coleophoma</taxon>
    </lineage>
</organism>
<keyword evidence="2" id="KW-0479">Metal-binding</keyword>
<name>A0A3D8RNB2_9HELO</name>
<dbReference type="PANTHER" id="PTHR11271">
    <property type="entry name" value="GUANINE DEAMINASE"/>
    <property type="match status" value="1"/>
</dbReference>
<evidence type="ECO:0000256" key="2">
    <source>
        <dbReference type="ARBA" id="ARBA00022723"/>
    </source>
</evidence>
<proteinExistence type="predicted"/>
<dbReference type="InterPro" id="IPR011059">
    <property type="entry name" value="Metal-dep_hydrolase_composite"/>
</dbReference>
<dbReference type="STRING" id="1849047.A0A3D8RNB2"/>
<dbReference type="SUPFAM" id="SSF51338">
    <property type="entry name" value="Composite domain of metallo-dependent hydrolases"/>
    <property type="match status" value="1"/>
</dbReference>
<sequence>MSTTSMLLQGGTVLIHDADDSVKAIKADLLIEGKIITKIEKDIETPSSAEIIDCKDKIVCPGFIDTHHHVWQTLLKGRHANQLLLDYMYTGNFTSSLHSPSDIFWGQLGGCLECLEVGTTTVVDHSPINYSPQHSLAAVAATVCSGIRSIYCYCPTSRVQTWKPFTFNPNLLEDWVLKTFENLASKAPYGQGRVQIGFAFDSWYQPRETIVNLFAKVKAAGVKLITSHVVRNAITGLHSVPQIMHNYGLLDSSVLLSHATGSTKESINLIREANCHISTTPSTELQAALGFPVALDPDLDIQSQCGLGIDCHSYISASIASEMRTLLQSARGAHYQPFLDSEKVSEKAYKSVEDVFNLGTMGSARAAGMEEKIGSLAVGKFADILIFDCLSPGMVCAAQLDPVAAIVLHSHPGDIEMVIVDGIVRKKERKLQDIDLNPGNEIWSDTGKNGEIVCWRDVSKELQGRQMELGKKIDELDMVEARKGLIKAYGIDESKLVNTL</sequence>
<dbReference type="Pfam" id="PF01979">
    <property type="entry name" value="Amidohydro_1"/>
    <property type="match status" value="1"/>
</dbReference>
<keyword evidence="7" id="KW-1185">Reference proteome</keyword>
<evidence type="ECO:0000256" key="3">
    <source>
        <dbReference type="ARBA" id="ARBA00022801"/>
    </source>
</evidence>
<dbReference type="Gene3D" id="2.30.40.10">
    <property type="entry name" value="Urease, subunit C, domain 1"/>
    <property type="match status" value="1"/>
</dbReference>
<keyword evidence="3" id="KW-0378">Hydrolase</keyword>
<dbReference type="PANTHER" id="PTHR11271:SF37">
    <property type="entry name" value="FAMILY PROTEIN, PUTATIVE (AFU_ORTHOLOGUE AFUA_4G00460)-RELATED"/>
    <property type="match status" value="1"/>
</dbReference>
<evidence type="ECO:0000256" key="1">
    <source>
        <dbReference type="ARBA" id="ARBA00001947"/>
    </source>
</evidence>
<evidence type="ECO:0000256" key="4">
    <source>
        <dbReference type="ARBA" id="ARBA00022833"/>
    </source>
</evidence>
<comment type="caution">
    <text evidence="6">The sequence shown here is derived from an EMBL/GenBank/DDBJ whole genome shotgun (WGS) entry which is preliminary data.</text>
</comment>
<reference evidence="6 7" key="1">
    <citation type="journal article" date="2018" name="IMA Fungus">
        <title>IMA Genome-F 9: Draft genome sequence of Annulohypoxylon stygium, Aspergillus mulundensis, Berkeleyomyces basicola (syn. Thielaviopsis basicola), Ceratocystis smalleyi, two Cercospora beticola strains, Coleophoma cylindrospora, Fusarium fracticaudum, Phialophora cf. hyalina, and Morchella septimelata.</title>
        <authorList>
            <person name="Wingfield B.D."/>
            <person name="Bills G.F."/>
            <person name="Dong Y."/>
            <person name="Huang W."/>
            <person name="Nel W.J."/>
            <person name="Swalarsk-Parry B.S."/>
            <person name="Vaghefi N."/>
            <person name="Wilken P.M."/>
            <person name="An Z."/>
            <person name="de Beer Z.W."/>
            <person name="De Vos L."/>
            <person name="Chen L."/>
            <person name="Duong T.A."/>
            <person name="Gao Y."/>
            <person name="Hammerbacher A."/>
            <person name="Kikkert J.R."/>
            <person name="Li Y."/>
            <person name="Li H."/>
            <person name="Li K."/>
            <person name="Li Q."/>
            <person name="Liu X."/>
            <person name="Ma X."/>
            <person name="Naidoo K."/>
            <person name="Pethybridge S.J."/>
            <person name="Sun J."/>
            <person name="Steenkamp E.T."/>
            <person name="van der Nest M.A."/>
            <person name="van Wyk S."/>
            <person name="Wingfield M.J."/>
            <person name="Xiong C."/>
            <person name="Yue Q."/>
            <person name="Zhang X."/>
        </authorList>
    </citation>
    <scope>NUCLEOTIDE SEQUENCE [LARGE SCALE GENOMIC DNA]</scope>
    <source>
        <strain evidence="6 7">BP6252</strain>
    </source>
</reference>
<dbReference type="GO" id="GO:0005829">
    <property type="term" value="C:cytosol"/>
    <property type="evidence" value="ECO:0007669"/>
    <property type="project" value="TreeGrafter"/>
</dbReference>
<dbReference type="OrthoDB" id="194468at2759"/>
<accession>A0A3D8RNB2</accession>
<dbReference type="GO" id="GO:0046872">
    <property type="term" value="F:metal ion binding"/>
    <property type="evidence" value="ECO:0007669"/>
    <property type="project" value="UniProtKB-KW"/>
</dbReference>
<evidence type="ECO:0000313" key="6">
    <source>
        <dbReference type="EMBL" id="RDW75281.1"/>
    </source>
</evidence>